<dbReference type="Pfam" id="PF00478">
    <property type="entry name" value="IMPDH"/>
    <property type="match status" value="1"/>
</dbReference>
<sequence>MKGDLRNGLTFDDVLLVPRKSSVLPRQVEVATRLTRKLRLNIPLVSAAMDTVTEAEMAIAIAREGGIGVIHKNMTIDDQASQVDRVKRSESGIIQQPITLSPDQTIGQAIQLMSEFSISGLPVVGGEGNLLGMLTKRDLLFEDEMSLKVEELMTREGLVSVPVGTSLEKAQEVLRKAKVEKLPVVDSEGRLKGLITAKDMMKSILYPNACKDSLGRLRVGAAVGISEDTIDRARALANSGADCIVVDTAHGHSEMVMDSARKLKETIKDVELIVGNVATKEATKALIVLGASAIKVGIGPGSICTTRVIAGVGVPQLTAIMDCCAVARAKGVPVIADGGVKYSGDIVKALAAGADSVMVGNLLAGTDESPGETITLEGRRFKVYRAMGSIDAMKSGSKDRYFQMGAKKLVPEGVEGRVPYRGPVSDTVYQLVGGIRSGMGYCGAKDLGELRRRARFVRVTGAGLRESHPHDVTITKEAPNYEITK</sequence>
<evidence type="ECO:0000313" key="21">
    <source>
        <dbReference type="EMBL" id="TET80016.1"/>
    </source>
</evidence>
<feature type="binding site" evidence="15">
    <location>
        <begin position="247"/>
        <end position="249"/>
    </location>
    <ligand>
        <name>NAD(+)</name>
        <dbReference type="ChEBI" id="CHEBI:57540"/>
    </ligand>
</feature>
<protein>
    <recommendedName>
        <fullName evidence="13 19">Inosine-5'-monophosphate dehydrogenase</fullName>
        <shortName evidence="13">IMP dehydrogenase</shortName>
        <shortName evidence="13">IMPD</shortName>
        <shortName evidence="13">IMPDH</shortName>
        <ecNumber evidence="13 19">1.1.1.205</ecNumber>
    </recommendedName>
</protein>
<dbReference type="SUPFAM" id="SSF51412">
    <property type="entry name" value="Inosine monophosphate dehydrogenase (IMPDH)"/>
    <property type="match status" value="1"/>
</dbReference>
<evidence type="ECO:0000256" key="11">
    <source>
        <dbReference type="ARBA" id="ARBA00023122"/>
    </source>
</evidence>
<dbReference type="NCBIfam" id="TIGR01302">
    <property type="entry name" value="IMP_dehydrog"/>
    <property type="match status" value="1"/>
</dbReference>
<accession>A0A523XL30</accession>
<keyword evidence="5" id="KW-0677">Repeat</keyword>
<dbReference type="PANTHER" id="PTHR11911">
    <property type="entry name" value="INOSINE-5-MONOPHOSPHATE DEHYDROGENASE RELATED"/>
    <property type="match status" value="1"/>
</dbReference>
<comment type="similarity">
    <text evidence="2 13 18">Belongs to the IMPDH/GMPR family.</text>
</comment>
<comment type="caution">
    <text evidence="21">The sequence shown here is derived from an EMBL/GenBank/DDBJ whole genome shotgun (WGS) entry which is preliminary data.</text>
</comment>
<dbReference type="PROSITE" id="PS00487">
    <property type="entry name" value="IMP_DH_GMP_RED"/>
    <property type="match status" value="1"/>
</dbReference>
<proteinExistence type="inferred from homology"/>
<feature type="binding site" evidence="13">
    <location>
        <begin position="360"/>
        <end position="361"/>
    </location>
    <ligand>
        <name>IMP</name>
        <dbReference type="ChEBI" id="CHEBI:58053"/>
    </ligand>
</feature>
<dbReference type="CDD" id="cd00381">
    <property type="entry name" value="IMPDH"/>
    <property type="match status" value="1"/>
</dbReference>
<feature type="binding site" evidence="13">
    <location>
        <position position="302"/>
    </location>
    <ligand>
        <name>IMP</name>
        <dbReference type="ChEBI" id="CHEBI:58053"/>
    </ligand>
</feature>
<keyword evidence="7 13" id="KW-0658">Purine biosynthesis</keyword>
<keyword evidence="9 13" id="KW-0560">Oxidoreductase</keyword>
<dbReference type="FunFam" id="3.20.20.70:FF:000003">
    <property type="entry name" value="GMP reductase"/>
    <property type="match status" value="1"/>
</dbReference>
<keyword evidence="4 13" id="KW-0479">Metal-binding</keyword>
<dbReference type="EC" id="1.1.1.205" evidence="13 19"/>
<feature type="binding site" evidence="13">
    <location>
        <position position="466"/>
    </location>
    <ligand>
        <name>K(+)</name>
        <dbReference type="ChEBI" id="CHEBI:29103"/>
        <note>ligand shared between two tetrameric partners</note>
    </ligand>
</feature>
<gene>
    <name evidence="13 21" type="primary">guaB</name>
    <name evidence="21" type="ORF">E3J38_06425</name>
</gene>
<dbReference type="InterPro" id="IPR001093">
    <property type="entry name" value="IMP_DH_GMPRt"/>
</dbReference>
<dbReference type="AlphaFoldDB" id="A0A523XL30"/>
<keyword evidence="11 17" id="KW-0129">CBS domain</keyword>
<evidence type="ECO:0000256" key="3">
    <source>
        <dbReference type="ARBA" id="ARBA00011881"/>
    </source>
</evidence>
<evidence type="ECO:0000256" key="15">
    <source>
        <dbReference type="PIRSR" id="PIRSR000130-3"/>
    </source>
</evidence>
<dbReference type="SUPFAM" id="SSF54631">
    <property type="entry name" value="CBS-domain pair"/>
    <property type="match status" value="1"/>
</dbReference>
<dbReference type="CDD" id="cd04601">
    <property type="entry name" value="CBS_pair_IMPDH"/>
    <property type="match status" value="1"/>
</dbReference>
<comment type="function">
    <text evidence="13">Catalyzes the conversion of inosine 5'-phosphate (IMP) to xanthosine 5'-phosphate (XMP), the first committed and rate-limiting step in the de novo synthesis of guanine nucleotides, and therefore plays an important role in the regulation of cell growth.</text>
</comment>
<feature type="active site" description="Proton acceptor" evidence="13 14">
    <location>
        <position position="400"/>
    </location>
</feature>
<dbReference type="GO" id="GO:0006183">
    <property type="term" value="P:GTP biosynthetic process"/>
    <property type="evidence" value="ECO:0007669"/>
    <property type="project" value="TreeGrafter"/>
</dbReference>
<organism evidence="21 22">
    <name type="scientific">candidate division TA06 bacterium</name>
    <dbReference type="NCBI Taxonomy" id="2250710"/>
    <lineage>
        <taxon>Bacteria</taxon>
        <taxon>Bacteria division TA06</taxon>
    </lineage>
</organism>
<dbReference type="InterPro" id="IPR046342">
    <property type="entry name" value="CBS_dom_sf"/>
</dbReference>
<evidence type="ECO:0000256" key="9">
    <source>
        <dbReference type="ARBA" id="ARBA00023002"/>
    </source>
</evidence>
<comment type="catalytic activity">
    <reaction evidence="12 13 19">
        <text>IMP + NAD(+) + H2O = XMP + NADH + H(+)</text>
        <dbReference type="Rhea" id="RHEA:11708"/>
        <dbReference type="ChEBI" id="CHEBI:15377"/>
        <dbReference type="ChEBI" id="CHEBI:15378"/>
        <dbReference type="ChEBI" id="CHEBI:57464"/>
        <dbReference type="ChEBI" id="CHEBI:57540"/>
        <dbReference type="ChEBI" id="CHEBI:57945"/>
        <dbReference type="ChEBI" id="CHEBI:58053"/>
        <dbReference type="EC" id="1.1.1.205"/>
    </reaction>
</comment>
<evidence type="ECO:0000256" key="4">
    <source>
        <dbReference type="ARBA" id="ARBA00022723"/>
    </source>
</evidence>
<comment type="caution">
    <text evidence="13">Lacks conserved residue(s) required for the propagation of feature annotation.</text>
</comment>
<feature type="binding site" evidence="13">
    <location>
        <position position="412"/>
    </location>
    <ligand>
        <name>IMP</name>
        <dbReference type="ChEBI" id="CHEBI:58053"/>
    </ligand>
</feature>
<dbReference type="SMART" id="SM00116">
    <property type="entry name" value="CBS"/>
    <property type="match status" value="2"/>
</dbReference>
<dbReference type="SMART" id="SM01240">
    <property type="entry name" value="IMPDH"/>
    <property type="match status" value="1"/>
</dbReference>
<evidence type="ECO:0000256" key="5">
    <source>
        <dbReference type="ARBA" id="ARBA00022737"/>
    </source>
</evidence>
<feature type="binding site" evidence="13 15">
    <location>
        <begin position="297"/>
        <end position="299"/>
    </location>
    <ligand>
        <name>NAD(+)</name>
        <dbReference type="ChEBI" id="CHEBI:57540"/>
    </ligand>
</feature>
<evidence type="ECO:0000256" key="6">
    <source>
        <dbReference type="ARBA" id="ARBA00022749"/>
    </source>
</evidence>
<feature type="domain" description="CBS" evidence="20">
    <location>
        <begin position="153"/>
        <end position="213"/>
    </location>
</feature>
<dbReference type="Gene3D" id="3.20.20.70">
    <property type="entry name" value="Aldolase class I"/>
    <property type="match status" value="1"/>
</dbReference>
<name>A0A523XL30_UNCT6</name>
<feature type="binding site" evidence="13">
    <location>
        <position position="467"/>
    </location>
    <ligand>
        <name>K(+)</name>
        <dbReference type="ChEBI" id="CHEBI:29103"/>
        <note>ligand shared between two tetrameric partners</note>
    </ligand>
</feature>
<feature type="binding site" description="in other chain" evidence="13 16">
    <location>
        <position position="301"/>
    </location>
    <ligand>
        <name>K(+)</name>
        <dbReference type="ChEBI" id="CHEBI:29103"/>
        <note>ligand shared between two tetrameric partners</note>
    </ligand>
</feature>
<comment type="activity regulation">
    <text evidence="13">Mycophenolic acid (MPA) is a non-competitive inhibitor that prevents formation of the closed enzyme conformation by binding to the same site as the amobile flap. In contrast, mizoribine monophosphate (MZP) is a competitive inhibitor that induces the closed conformation. MPA is a potent inhibitor of mammalian IMPDHs but a poor inhibitor of the bacterial enzymes. MZP is a more potent inhibitor of bacterial IMPDH.</text>
</comment>
<dbReference type="GO" id="GO:0046872">
    <property type="term" value="F:metal ion binding"/>
    <property type="evidence" value="ECO:0007669"/>
    <property type="project" value="UniProtKB-UniRule"/>
</dbReference>
<evidence type="ECO:0000256" key="19">
    <source>
        <dbReference type="RuleBase" id="RU003928"/>
    </source>
</evidence>
<dbReference type="Pfam" id="PF00571">
    <property type="entry name" value="CBS"/>
    <property type="match status" value="2"/>
</dbReference>
<dbReference type="InterPro" id="IPR013785">
    <property type="entry name" value="Aldolase_TIM"/>
</dbReference>
<feature type="active site" description="Thioimidate intermediate" evidence="13 14">
    <location>
        <position position="304"/>
    </location>
</feature>
<evidence type="ECO:0000256" key="7">
    <source>
        <dbReference type="ARBA" id="ARBA00022755"/>
    </source>
</evidence>
<feature type="binding site" evidence="13">
    <location>
        <begin position="384"/>
        <end position="388"/>
    </location>
    <ligand>
        <name>IMP</name>
        <dbReference type="ChEBI" id="CHEBI:58053"/>
    </ligand>
</feature>
<dbReference type="HAMAP" id="MF_01964">
    <property type="entry name" value="IMPDH"/>
    <property type="match status" value="1"/>
</dbReference>
<evidence type="ECO:0000256" key="10">
    <source>
        <dbReference type="ARBA" id="ARBA00023027"/>
    </source>
</evidence>
<comment type="pathway">
    <text evidence="13 19">Purine metabolism; XMP biosynthesis via de novo pathway; XMP from IMP: step 1/1.</text>
</comment>
<feature type="domain" description="CBS" evidence="20">
    <location>
        <begin position="93"/>
        <end position="149"/>
    </location>
</feature>
<dbReference type="InterPro" id="IPR000644">
    <property type="entry name" value="CBS_dom"/>
</dbReference>
<dbReference type="InterPro" id="IPR015875">
    <property type="entry name" value="IMP_DH/GMP_Rdtase_CS"/>
</dbReference>
<evidence type="ECO:0000256" key="17">
    <source>
        <dbReference type="PROSITE-ProRule" id="PRU00703"/>
    </source>
</evidence>
<evidence type="ECO:0000256" key="2">
    <source>
        <dbReference type="ARBA" id="ARBA00005502"/>
    </source>
</evidence>
<keyword evidence="10 13" id="KW-0520">NAD</keyword>
<dbReference type="GO" id="GO:0006177">
    <property type="term" value="P:GMP biosynthetic process"/>
    <property type="evidence" value="ECO:0007669"/>
    <property type="project" value="UniProtKB-UniRule"/>
</dbReference>
<evidence type="ECO:0000313" key="22">
    <source>
        <dbReference type="Proteomes" id="UP000315534"/>
    </source>
</evidence>
<keyword evidence="8 13" id="KW-0630">Potassium</keyword>
<dbReference type="GO" id="GO:0000166">
    <property type="term" value="F:nucleotide binding"/>
    <property type="evidence" value="ECO:0007669"/>
    <property type="project" value="UniProtKB-UniRule"/>
</dbReference>
<feature type="binding site" description="in other chain" evidence="13 16">
    <location>
        <position position="299"/>
    </location>
    <ligand>
        <name>K(+)</name>
        <dbReference type="ChEBI" id="CHEBI:29103"/>
        <note>ligand shared between two tetrameric partners</note>
    </ligand>
</feature>
<feature type="binding site" description="in other chain" evidence="13 16">
    <location>
        <position position="304"/>
    </location>
    <ligand>
        <name>K(+)</name>
        <dbReference type="ChEBI" id="CHEBI:29103"/>
        <note>ligand shared between two tetrameric partners</note>
    </ligand>
</feature>
<feature type="binding site" evidence="13">
    <location>
        <position position="247"/>
    </location>
    <ligand>
        <name>NAD(+)</name>
        <dbReference type="ChEBI" id="CHEBI:57540"/>
    </ligand>
</feature>
<evidence type="ECO:0000256" key="12">
    <source>
        <dbReference type="ARBA" id="ARBA00048028"/>
    </source>
</evidence>
<dbReference type="GO" id="GO:0003938">
    <property type="term" value="F:IMP dehydrogenase activity"/>
    <property type="evidence" value="ECO:0007669"/>
    <property type="project" value="UniProtKB-UniRule"/>
</dbReference>
<evidence type="ECO:0000256" key="16">
    <source>
        <dbReference type="PIRSR" id="PIRSR000130-4"/>
    </source>
</evidence>
<feature type="binding site" evidence="13">
    <location>
        <begin position="337"/>
        <end position="339"/>
    </location>
    <ligand>
        <name>IMP</name>
        <dbReference type="ChEBI" id="CHEBI:58053"/>
    </ligand>
</feature>
<dbReference type="UniPathway" id="UPA00601">
    <property type="reaction ID" value="UER00295"/>
</dbReference>
<evidence type="ECO:0000256" key="18">
    <source>
        <dbReference type="RuleBase" id="RU003927"/>
    </source>
</evidence>
<dbReference type="PROSITE" id="PS51371">
    <property type="entry name" value="CBS"/>
    <property type="match status" value="2"/>
</dbReference>
<dbReference type="Proteomes" id="UP000315534">
    <property type="component" value="Unassembled WGS sequence"/>
</dbReference>
<dbReference type="PIRSF" id="PIRSF000130">
    <property type="entry name" value="IMPDH"/>
    <property type="match status" value="1"/>
</dbReference>
<evidence type="ECO:0000259" key="20">
    <source>
        <dbReference type="PROSITE" id="PS51371"/>
    </source>
</evidence>
<comment type="subunit">
    <text evidence="3 13">Homotetramer.</text>
</comment>
<feature type="binding site" evidence="13">
    <location>
        <position position="468"/>
    </location>
    <ligand>
        <name>K(+)</name>
        <dbReference type="ChEBI" id="CHEBI:29103"/>
        <note>ligand shared between two tetrameric partners</note>
    </ligand>
</feature>
<evidence type="ECO:0000256" key="14">
    <source>
        <dbReference type="PIRSR" id="PIRSR000130-1"/>
    </source>
</evidence>
<evidence type="ECO:0000256" key="8">
    <source>
        <dbReference type="ARBA" id="ARBA00022958"/>
    </source>
</evidence>
<dbReference type="EMBL" id="SOIP01000378">
    <property type="protein sequence ID" value="TET80016.1"/>
    <property type="molecule type" value="Genomic_DNA"/>
</dbReference>
<evidence type="ECO:0000256" key="13">
    <source>
        <dbReference type="HAMAP-Rule" id="MF_01964"/>
    </source>
</evidence>
<evidence type="ECO:0000256" key="1">
    <source>
        <dbReference type="ARBA" id="ARBA00001958"/>
    </source>
</evidence>
<keyword evidence="6 13" id="KW-0332">GMP biosynthesis</keyword>
<comment type="cofactor">
    <cofactor evidence="1 13">
        <name>K(+)</name>
        <dbReference type="ChEBI" id="CHEBI:29103"/>
    </cofactor>
</comment>
<reference evidence="21 22" key="1">
    <citation type="submission" date="2019-03" db="EMBL/GenBank/DDBJ databases">
        <title>Metabolic potential of uncultured bacteria and archaea associated with petroleum seepage in deep-sea sediments.</title>
        <authorList>
            <person name="Dong X."/>
            <person name="Hubert C."/>
        </authorList>
    </citation>
    <scope>NUCLEOTIDE SEQUENCE [LARGE SCALE GENOMIC DNA]</scope>
    <source>
        <strain evidence="21">E29_bin36</strain>
    </source>
</reference>
<dbReference type="InterPro" id="IPR005990">
    <property type="entry name" value="IMP_DH"/>
</dbReference>
<dbReference type="PANTHER" id="PTHR11911:SF111">
    <property type="entry name" value="INOSINE-5'-MONOPHOSPHATE DEHYDROGENASE"/>
    <property type="match status" value="1"/>
</dbReference>